<keyword evidence="3 9" id="KW-0633">Potassium transport</keyword>
<feature type="transmembrane region" description="Helical" evidence="9">
    <location>
        <begin position="418"/>
        <end position="442"/>
    </location>
</feature>
<dbReference type="GO" id="GO:0030955">
    <property type="term" value="F:potassium ion binding"/>
    <property type="evidence" value="ECO:0007669"/>
    <property type="project" value="UniProtKB-UniRule"/>
</dbReference>
<dbReference type="AlphaFoldDB" id="A0A3B7MW26"/>
<comment type="function">
    <text evidence="9">Part of the high-affinity ATP-driven potassium transport (or Kdp) system, which catalyzes the hydrolysis of ATP coupled with the electrogenic transport of potassium into the cytoplasm. This subunit binds the extracellular potassium ions and delivers the ions to the membrane domain of KdpB through an intramembrane tunnel.</text>
</comment>
<dbReference type="EMBL" id="CP032157">
    <property type="protein sequence ID" value="AXY77206.1"/>
    <property type="molecule type" value="Genomic_DNA"/>
</dbReference>
<feature type="transmembrane region" description="Helical" evidence="9">
    <location>
        <begin position="281"/>
        <end position="301"/>
    </location>
</feature>
<feature type="transmembrane region" description="Helical" evidence="9">
    <location>
        <begin position="373"/>
        <end position="398"/>
    </location>
</feature>
<comment type="subunit">
    <text evidence="9">The system is composed of three essential subunits: KdpA, KdpB and KdpC.</text>
</comment>
<name>A0A3B7MW26_9BACT</name>
<sequence>MNTEITGVIITFLLTVLLAFPLGRYIAKMLRGDRTITDFMNPIERFIFRISGIDPTKKMNWKEFMKAMLTINMLWFVYAFFLLLFQDKLPLNPDGNPGQTPDLAFNTAISFLVNCDLQHYSGESGVTYLTQLFVMNFLMFVSAATGIAALVAVMNGLKEKTTNNLGNFWSIFTKSITRVLLPLCIIVGIILTFNGTPVSFDGKDTITTLQGDTVQVSRGPAAGMIAIKHIGTNGGGWFGANSAHPLENPNYFTNMVEMIAQMIIPIAMIFALGFYINRKKFAYVIFGVMTIGILCLLIPTINWEVSGSPVMAHLGVAQPTGAMEGKEVRFGPAASGYWSIVTTIISTGSVNSMHDSSMPLSGMMQLLGMMINAFYGGCGVGILNYLIYVIIAVFIAGLMVGRTPEFMGHKVEAREVKIAAIVTLFSAFLLKAGVALAAYFVAHHPEMDWAVKPGGWLNNPGYHGFSEMLYEFTSANANNGSGFEGLGDNNIFWNVSTGIVLILSRFIPIIGPVAIIGLLANKKFIPESPGTLRTDSMTFGMMTFAVIIIINALSFFPALTLGPLAEFFSM</sequence>
<proteinExistence type="inferred from homology"/>
<keyword evidence="5 9" id="KW-0630">Potassium</keyword>
<keyword evidence="7 9" id="KW-0406">Ion transport</keyword>
<dbReference type="RefSeq" id="WP_119053082.1">
    <property type="nucleotide sequence ID" value="NZ_CP032157.1"/>
</dbReference>
<keyword evidence="11" id="KW-1185">Reference proteome</keyword>
<keyword evidence="2 9" id="KW-1003">Cell membrane</keyword>
<dbReference type="NCBIfam" id="TIGR00680">
    <property type="entry name" value="kdpA"/>
    <property type="match status" value="1"/>
</dbReference>
<comment type="subcellular location">
    <subcellularLocation>
        <location evidence="9">Cell membrane</location>
        <topology evidence="9">Multi-pass membrane protein</topology>
    </subcellularLocation>
</comment>
<comment type="similarity">
    <text evidence="9">Belongs to the KdpA family.</text>
</comment>
<evidence type="ECO:0000256" key="3">
    <source>
        <dbReference type="ARBA" id="ARBA00022538"/>
    </source>
</evidence>
<dbReference type="InterPro" id="IPR004623">
    <property type="entry name" value="KdpA"/>
</dbReference>
<evidence type="ECO:0000256" key="5">
    <source>
        <dbReference type="ARBA" id="ARBA00022958"/>
    </source>
</evidence>
<evidence type="ECO:0000256" key="8">
    <source>
        <dbReference type="ARBA" id="ARBA00023136"/>
    </source>
</evidence>
<dbReference type="KEGG" id="pseg:D3H65_25895"/>
<evidence type="ECO:0000256" key="9">
    <source>
        <dbReference type="HAMAP-Rule" id="MF_00275"/>
    </source>
</evidence>
<dbReference type="PIRSF" id="PIRSF001294">
    <property type="entry name" value="K_ATPaseA"/>
    <property type="match status" value="1"/>
</dbReference>
<protein>
    <recommendedName>
        <fullName evidence="9">Potassium-transporting ATPase potassium-binding subunit</fullName>
    </recommendedName>
    <alternativeName>
        <fullName evidence="9">ATP phosphohydrolase [potassium-transporting] A chain</fullName>
    </alternativeName>
    <alternativeName>
        <fullName evidence="9">Potassium-binding and translocating subunit A</fullName>
    </alternativeName>
    <alternativeName>
        <fullName evidence="9">Potassium-translocating ATPase A chain</fullName>
    </alternativeName>
</protein>
<feature type="transmembrane region" description="Helical" evidence="9">
    <location>
        <begin position="67"/>
        <end position="85"/>
    </location>
</feature>
<dbReference type="GO" id="GO:0008556">
    <property type="term" value="F:P-type potassium transmembrane transporter activity"/>
    <property type="evidence" value="ECO:0007669"/>
    <property type="project" value="InterPro"/>
</dbReference>
<evidence type="ECO:0000256" key="4">
    <source>
        <dbReference type="ARBA" id="ARBA00022692"/>
    </source>
</evidence>
<keyword evidence="4 9" id="KW-0812">Transmembrane</keyword>
<evidence type="ECO:0000256" key="2">
    <source>
        <dbReference type="ARBA" id="ARBA00022475"/>
    </source>
</evidence>
<feature type="transmembrane region" description="Helical" evidence="9">
    <location>
        <begin position="175"/>
        <end position="193"/>
    </location>
</feature>
<dbReference type="HAMAP" id="MF_00275">
    <property type="entry name" value="KdpA"/>
    <property type="match status" value="1"/>
</dbReference>
<keyword evidence="6 9" id="KW-1133">Transmembrane helix</keyword>
<dbReference type="GO" id="GO:0005886">
    <property type="term" value="C:plasma membrane"/>
    <property type="evidence" value="ECO:0007669"/>
    <property type="project" value="UniProtKB-SubCell"/>
</dbReference>
<keyword evidence="8 9" id="KW-0472">Membrane</keyword>
<dbReference type="OrthoDB" id="9763796at2"/>
<organism evidence="10 11">
    <name type="scientific">Paraflavitalea soli</name>
    <dbReference type="NCBI Taxonomy" id="2315862"/>
    <lineage>
        <taxon>Bacteria</taxon>
        <taxon>Pseudomonadati</taxon>
        <taxon>Bacteroidota</taxon>
        <taxon>Chitinophagia</taxon>
        <taxon>Chitinophagales</taxon>
        <taxon>Chitinophagaceae</taxon>
        <taxon>Paraflavitalea</taxon>
    </lineage>
</organism>
<reference evidence="10 11" key="1">
    <citation type="submission" date="2018-09" db="EMBL/GenBank/DDBJ databases">
        <title>Genome sequencing of strain 6GH32-13.</title>
        <authorList>
            <person name="Weon H.-Y."/>
            <person name="Heo J."/>
            <person name="Kwon S.-W."/>
        </authorList>
    </citation>
    <scope>NUCLEOTIDE SEQUENCE [LARGE SCALE GENOMIC DNA]</scope>
    <source>
        <strain evidence="10 11">5GH32-13</strain>
    </source>
</reference>
<feature type="transmembrane region" description="Helical" evidence="9">
    <location>
        <begin position="541"/>
        <end position="565"/>
    </location>
</feature>
<feature type="transmembrane region" description="Helical" evidence="9">
    <location>
        <begin position="6"/>
        <end position="27"/>
    </location>
</feature>
<evidence type="ECO:0000256" key="6">
    <source>
        <dbReference type="ARBA" id="ARBA00022989"/>
    </source>
</evidence>
<dbReference type="PANTHER" id="PTHR30607">
    <property type="entry name" value="POTASSIUM-TRANSPORTING ATPASE A CHAIN"/>
    <property type="match status" value="1"/>
</dbReference>
<feature type="transmembrane region" description="Helical" evidence="9">
    <location>
        <begin position="133"/>
        <end position="154"/>
    </location>
</feature>
<evidence type="ECO:0000256" key="1">
    <source>
        <dbReference type="ARBA" id="ARBA00022448"/>
    </source>
</evidence>
<feature type="transmembrane region" description="Helical" evidence="9">
    <location>
        <begin position="491"/>
        <end position="520"/>
    </location>
</feature>
<keyword evidence="1 9" id="KW-0813">Transport</keyword>
<evidence type="ECO:0000313" key="11">
    <source>
        <dbReference type="Proteomes" id="UP000263900"/>
    </source>
</evidence>
<dbReference type="PANTHER" id="PTHR30607:SF2">
    <property type="entry name" value="POTASSIUM-TRANSPORTING ATPASE POTASSIUM-BINDING SUBUNIT"/>
    <property type="match status" value="1"/>
</dbReference>
<evidence type="ECO:0000256" key="7">
    <source>
        <dbReference type="ARBA" id="ARBA00023065"/>
    </source>
</evidence>
<feature type="transmembrane region" description="Helical" evidence="9">
    <location>
        <begin position="258"/>
        <end position="276"/>
    </location>
</feature>
<accession>A0A3B7MW26</accession>
<dbReference type="Pfam" id="PF03814">
    <property type="entry name" value="KdpA"/>
    <property type="match status" value="1"/>
</dbReference>
<dbReference type="Proteomes" id="UP000263900">
    <property type="component" value="Chromosome"/>
</dbReference>
<evidence type="ECO:0000313" key="10">
    <source>
        <dbReference type="EMBL" id="AXY77206.1"/>
    </source>
</evidence>
<gene>
    <name evidence="9 10" type="primary">kdpA</name>
    <name evidence="10" type="ORF">D3H65_25895</name>
</gene>